<sequence>MGESSVCSLVSRDKVQYPSAMEILDTVWKETTVPTNHSGLVYTIMETDSFLHKQEVVAHLFQMPPLHLGIGLSFEEAGYTLSFLLWCPHFSSNLRHLENKLYKLSCHMLKTVCYYLVQF</sequence>
<dbReference type="Proteomes" id="UP000499080">
    <property type="component" value="Unassembled WGS sequence"/>
</dbReference>
<keyword evidence="2" id="KW-1185">Reference proteome</keyword>
<gene>
    <name evidence="1" type="ORF">AVEN_157261_1</name>
</gene>
<accession>A0A4Y2FI14</accession>
<evidence type="ECO:0000313" key="1">
    <source>
        <dbReference type="EMBL" id="GBM40891.1"/>
    </source>
</evidence>
<evidence type="ECO:0000313" key="2">
    <source>
        <dbReference type="Proteomes" id="UP000499080"/>
    </source>
</evidence>
<proteinExistence type="predicted"/>
<organism evidence="1 2">
    <name type="scientific">Araneus ventricosus</name>
    <name type="common">Orbweaver spider</name>
    <name type="synonym">Epeira ventricosa</name>
    <dbReference type="NCBI Taxonomy" id="182803"/>
    <lineage>
        <taxon>Eukaryota</taxon>
        <taxon>Metazoa</taxon>
        <taxon>Ecdysozoa</taxon>
        <taxon>Arthropoda</taxon>
        <taxon>Chelicerata</taxon>
        <taxon>Arachnida</taxon>
        <taxon>Araneae</taxon>
        <taxon>Araneomorphae</taxon>
        <taxon>Entelegynae</taxon>
        <taxon>Araneoidea</taxon>
        <taxon>Araneidae</taxon>
        <taxon>Araneus</taxon>
    </lineage>
</organism>
<dbReference type="AlphaFoldDB" id="A0A4Y2FI14"/>
<name>A0A4Y2FI14_ARAVE</name>
<protein>
    <submittedName>
        <fullName evidence="1">Uncharacterized protein</fullName>
    </submittedName>
</protein>
<reference evidence="1 2" key="1">
    <citation type="journal article" date="2019" name="Sci. Rep.">
        <title>Orb-weaving spider Araneus ventricosus genome elucidates the spidroin gene catalogue.</title>
        <authorList>
            <person name="Kono N."/>
            <person name="Nakamura H."/>
            <person name="Ohtoshi R."/>
            <person name="Moran D.A.P."/>
            <person name="Shinohara A."/>
            <person name="Yoshida Y."/>
            <person name="Fujiwara M."/>
            <person name="Mori M."/>
            <person name="Tomita M."/>
            <person name="Arakawa K."/>
        </authorList>
    </citation>
    <scope>NUCLEOTIDE SEQUENCE [LARGE SCALE GENOMIC DNA]</scope>
</reference>
<dbReference type="EMBL" id="BGPR01096108">
    <property type="protein sequence ID" value="GBM40891.1"/>
    <property type="molecule type" value="Genomic_DNA"/>
</dbReference>
<comment type="caution">
    <text evidence="1">The sequence shown here is derived from an EMBL/GenBank/DDBJ whole genome shotgun (WGS) entry which is preliminary data.</text>
</comment>